<accession>A0A645HNA6</accession>
<comment type="caution">
    <text evidence="1">The sequence shown here is derived from an EMBL/GenBank/DDBJ whole genome shotgun (WGS) entry which is preliminary data.</text>
</comment>
<dbReference type="EC" id="3.5.4.43" evidence="1"/>
<name>A0A645HNA6_9ZZZZ</name>
<proteinExistence type="predicted"/>
<reference evidence="1" key="1">
    <citation type="submission" date="2019-08" db="EMBL/GenBank/DDBJ databases">
        <authorList>
            <person name="Kucharzyk K."/>
            <person name="Murdoch R.W."/>
            <person name="Higgins S."/>
            <person name="Loffler F."/>
        </authorList>
    </citation>
    <scope>NUCLEOTIDE SEQUENCE</scope>
</reference>
<dbReference type="AlphaFoldDB" id="A0A645HNA6"/>
<dbReference type="GO" id="GO:0018763">
    <property type="term" value="F:hydroxydechloroatrazine ethylaminohydrolase activity"/>
    <property type="evidence" value="ECO:0007669"/>
    <property type="project" value="UniProtKB-EC"/>
</dbReference>
<dbReference type="InterPro" id="IPR011059">
    <property type="entry name" value="Metal-dep_hydrolase_composite"/>
</dbReference>
<dbReference type="EMBL" id="VSSQ01096037">
    <property type="protein sequence ID" value="MPN39932.1"/>
    <property type="molecule type" value="Genomic_DNA"/>
</dbReference>
<keyword evidence="1" id="KW-0378">Hydrolase</keyword>
<evidence type="ECO:0000313" key="1">
    <source>
        <dbReference type="EMBL" id="MPN39932.1"/>
    </source>
</evidence>
<dbReference type="Gene3D" id="2.30.40.10">
    <property type="entry name" value="Urease, subunit C, domain 1"/>
    <property type="match status" value="1"/>
</dbReference>
<dbReference type="SUPFAM" id="SSF51338">
    <property type="entry name" value="Composite domain of metallo-dependent hydrolases"/>
    <property type="match status" value="1"/>
</dbReference>
<gene>
    <name evidence="1" type="primary">atzB_6</name>
    <name evidence="1" type="ORF">SDC9_187466</name>
</gene>
<protein>
    <submittedName>
        <fullName evidence="1">Hydroxydechloroatrazine ethylaminohydrolase</fullName>
        <ecNumber evidence="1">3.5.4.43</ecNumber>
    </submittedName>
</protein>
<sequence>MGKCADFIGINLNRLDYAGALHDPVAAVVFCQPQNVDYNVVHGKVVVNKGKLVGLDLPKHIEAHNRAAKRLLEG</sequence>
<organism evidence="1">
    <name type="scientific">bioreactor metagenome</name>
    <dbReference type="NCBI Taxonomy" id="1076179"/>
    <lineage>
        <taxon>unclassified sequences</taxon>
        <taxon>metagenomes</taxon>
        <taxon>ecological metagenomes</taxon>
    </lineage>
</organism>